<evidence type="ECO:0000256" key="1">
    <source>
        <dbReference type="ARBA" id="ARBA00004418"/>
    </source>
</evidence>
<name>A0ABN6VDA2_9HYPH</name>
<keyword evidence="6" id="KW-0016">Alginate biosynthesis</keyword>
<reference evidence="8 9" key="1">
    <citation type="journal article" date="2023" name="Int. J. Syst. Evol. Microbiol.">
        <title>Methylocystis iwaonis sp. nov., a type II methane-oxidizing bacterium from surface soil of a rice paddy field in Japan, and emended description of the genus Methylocystis (ex Whittenbury et al. 1970) Bowman et al. 1993.</title>
        <authorList>
            <person name="Kaise H."/>
            <person name="Sawadogo J.B."/>
            <person name="Alam M.S."/>
            <person name="Ueno C."/>
            <person name="Dianou D."/>
            <person name="Shinjo R."/>
            <person name="Asakawa S."/>
        </authorList>
    </citation>
    <scope>NUCLEOTIDE SEQUENCE [LARGE SCALE GENOMIC DNA]</scope>
    <source>
        <strain evidence="8 9">SS37A-Re</strain>
    </source>
</reference>
<keyword evidence="4" id="KW-0732">Signal</keyword>
<evidence type="ECO:0000313" key="8">
    <source>
        <dbReference type="EMBL" id="BDV33172.1"/>
    </source>
</evidence>
<dbReference type="Pfam" id="PF16822">
    <property type="entry name" value="ALGX"/>
    <property type="match status" value="1"/>
</dbReference>
<sequence>MSHASLFVHQGIDGWLFLVGGSNFVSTLYERDSGHLPDRALARWRDLIVERKRRCDALGAKFAHLVVPEKLTIYSHKTAEPLVDADLAPSLRLGQLFERDPAAYGYVDLVPLMRTHRDDVDLYWRTDTHWTPLGCLLGYEILCDALGLERNDDLIARPFIEDVRLLDLGSKLEPPVYETIREATWRQDATRVYDNAVVRLLEAHEYGGEIHVGCHAVFKNPRARNKCKLLLFGDSFAGVSPYFLTAALAETVSELEFVWSANVDWALVKRSKPDFVVTETAERYMAIPANDRFNLRRTEIRQVLLGRRRRFEAWLRDWREKRRQPSSKST</sequence>
<accession>A0ABN6VDA2</accession>
<dbReference type="RefSeq" id="WP_281930510.1">
    <property type="nucleotide sequence ID" value="NZ_AP027142.1"/>
</dbReference>
<evidence type="ECO:0000256" key="2">
    <source>
        <dbReference type="ARBA" id="ARBA00005182"/>
    </source>
</evidence>
<proteinExistence type="predicted"/>
<evidence type="ECO:0000256" key="5">
    <source>
        <dbReference type="ARBA" id="ARBA00022764"/>
    </source>
</evidence>
<evidence type="ECO:0000256" key="4">
    <source>
        <dbReference type="ARBA" id="ARBA00022729"/>
    </source>
</evidence>
<dbReference type="InterPro" id="IPR031811">
    <property type="entry name" value="ALGX/ALGJ_SGNH-like"/>
</dbReference>
<comment type="pathway">
    <text evidence="2">Glycan biosynthesis; alginate biosynthesis.</text>
</comment>
<keyword evidence="3" id="KW-0808">Transferase</keyword>
<evidence type="ECO:0000313" key="9">
    <source>
        <dbReference type="Proteomes" id="UP001317629"/>
    </source>
</evidence>
<dbReference type="Proteomes" id="UP001317629">
    <property type="component" value="Chromosome"/>
</dbReference>
<organism evidence="8 9">
    <name type="scientific">Methylocystis iwaonis</name>
    <dbReference type="NCBI Taxonomy" id="2885079"/>
    <lineage>
        <taxon>Bacteria</taxon>
        <taxon>Pseudomonadati</taxon>
        <taxon>Pseudomonadota</taxon>
        <taxon>Alphaproteobacteria</taxon>
        <taxon>Hyphomicrobiales</taxon>
        <taxon>Methylocystaceae</taxon>
        <taxon>Methylocystis</taxon>
    </lineage>
</organism>
<evidence type="ECO:0000256" key="3">
    <source>
        <dbReference type="ARBA" id="ARBA00022679"/>
    </source>
</evidence>
<evidence type="ECO:0000259" key="7">
    <source>
        <dbReference type="Pfam" id="PF16822"/>
    </source>
</evidence>
<dbReference type="EMBL" id="AP027142">
    <property type="protein sequence ID" value="BDV33172.1"/>
    <property type="molecule type" value="Genomic_DNA"/>
</dbReference>
<protein>
    <recommendedName>
        <fullName evidence="7">AlgX/AlgJ SGNH hydrolase-like domain-containing protein</fullName>
    </recommendedName>
</protein>
<feature type="domain" description="AlgX/AlgJ SGNH hydrolase-like" evidence="7">
    <location>
        <begin position="8"/>
        <end position="148"/>
    </location>
</feature>
<comment type="subcellular location">
    <subcellularLocation>
        <location evidence="1">Periplasm</location>
    </subcellularLocation>
</comment>
<keyword evidence="5" id="KW-0574">Periplasm</keyword>
<evidence type="ECO:0000256" key="6">
    <source>
        <dbReference type="ARBA" id="ARBA00022841"/>
    </source>
</evidence>
<keyword evidence="9" id="KW-1185">Reference proteome</keyword>
<gene>
    <name evidence="8" type="ORF">SS37A_07010</name>
</gene>